<keyword evidence="2" id="KW-1185">Reference proteome</keyword>
<dbReference type="CDD" id="cd07822">
    <property type="entry name" value="SRPBCC_4"/>
    <property type="match status" value="1"/>
</dbReference>
<reference evidence="1" key="1">
    <citation type="submission" date="2020-04" db="EMBL/GenBank/DDBJ databases">
        <title>Analysis of mating type loci in Filobasidium floriforme.</title>
        <authorList>
            <person name="Nowrousian M."/>
        </authorList>
    </citation>
    <scope>NUCLEOTIDE SEQUENCE</scope>
    <source>
        <strain evidence="1">CBS 6242</strain>
    </source>
</reference>
<gene>
    <name evidence="1" type="ORF">FFLO_01799</name>
</gene>
<dbReference type="PANTHER" id="PTHR36166:SF1">
    <property type="entry name" value="SRPBCC DOMAIN-CONTAINING PROTEIN"/>
    <property type="match status" value="1"/>
</dbReference>
<evidence type="ECO:0000313" key="1">
    <source>
        <dbReference type="EMBL" id="KAG7562738.1"/>
    </source>
</evidence>
<evidence type="ECO:0000313" key="2">
    <source>
        <dbReference type="Proteomes" id="UP000812966"/>
    </source>
</evidence>
<comment type="caution">
    <text evidence="1">The sequence shown here is derived from an EMBL/GenBank/DDBJ whole genome shotgun (WGS) entry which is preliminary data.</text>
</comment>
<dbReference type="EMBL" id="JABELV010000026">
    <property type="protein sequence ID" value="KAG7562738.1"/>
    <property type="molecule type" value="Genomic_DNA"/>
</dbReference>
<sequence length="151" mass="16793">MPIVSTTIEIAAAPAKVREIFLDFDSYPEWSKSFFQSIIVTPRKTGEINQGDQLKVVLPGATFKPVVLTNTPSVFCWRGSIPYIFSGDHSFQFNPSQSTPGHTTFVHGEDFSGMLSFLVGPTWSMGKSTRDNYEKYNVELKARVEGKSFSG</sequence>
<dbReference type="Pfam" id="PF10604">
    <property type="entry name" value="Polyketide_cyc2"/>
    <property type="match status" value="1"/>
</dbReference>
<dbReference type="Proteomes" id="UP000812966">
    <property type="component" value="Unassembled WGS sequence"/>
</dbReference>
<protein>
    <submittedName>
        <fullName evidence="1">Uncharacterized protein</fullName>
    </submittedName>
</protein>
<dbReference type="InterPro" id="IPR023393">
    <property type="entry name" value="START-like_dom_sf"/>
</dbReference>
<name>A0A8K0JQC1_9TREE</name>
<dbReference type="OrthoDB" id="509124at2759"/>
<proteinExistence type="predicted"/>
<dbReference type="PANTHER" id="PTHR36166">
    <property type="entry name" value="CHROMOSOME 9, WHOLE GENOME SHOTGUN SEQUENCE"/>
    <property type="match status" value="1"/>
</dbReference>
<dbReference type="AlphaFoldDB" id="A0A8K0JQC1"/>
<accession>A0A8K0JQC1</accession>
<organism evidence="1 2">
    <name type="scientific">Filobasidium floriforme</name>
    <dbReference type="NCBI Taxonomy" id="5210"/>
    <lineage>
        <taxon>Eukaryota</taxon>
        <taxon>Fungi</taxon>
        <taxon>Dikarya</taxon>
        <taxon>Basidiomycota</taxon>
        <taxon>Agaricomycotina</taxon>
        <taxon>Tremellomycetes</taxon>
        <taxon>Filobasidiales</taxon>
        <taxon>Filobasidiaceae</taxon>
        <taxon>Filobasidium</taxon>
    </lineage>
</organism>
<dbReference type="SUPFAM" id="SSF55961">
    <property type="entry name" value="Bet v1-like"/>
    <property type="match status" value="1"/>
</dbReference>
<dbReference type="Gene3D" id="3.30.530.20">
    <property type="match status" value="1"/>
</dbReference>
<dbReference type="InterPro" id="IPR019587">
    <property type="entry name" value="Polyketide_cyclase/dehydratase"/>
</dbReference>